<accession>A0A4C1UA53</accession>
<proteinExistence type="predicted"/>
<comment type="caution">
    <text evidence="2">The sequence shown here is derived from an EMBL/GenBank/DDBJ whole genome shotgun (WGS) entry which is preliminary data.</text>
</comment>
<protein>
    <submittedName>
        <fullName evidence="2">Uncharacterized protein</fullName>
    </submittedName>
</protein>
<feature type="region of interest" description="Disordered" evidence="1">
    <location>
        <begin position="1"/>
        <end position="43"/>
    </location>
</feature>
<dbReference type="EMBL" id="BGZK01000146">
    <property type="protein sequence ID" value="GBP22990.1"/>
    <property type="molecule type" value="Genomic_DNA"/>
</dbReference>
<evidence type="ECO:0000313" key="2">
    <source>
        <dbReference type="EMBL" id="GBP22990.1"/>
    </source>
</evidence>
<evidence type="ECO:0000256" key="1">
    <source>
        <dbReference type="SAM" id="MobiDB-lite"/>
    </source>
</evidence>
<organism evidence="2 3">
    <name type="scientific">Eumeta variegata</name>
    <name type="common">Bagworm moth</name>
    <name type="synonym">Eumeta japonica</name>
    <dbReference type="NCBI Taxonomy" id="151549"/>
    <lineage>
        <taxon>Eukaryota</taxon>
        <taxon>Metazoa</taxon>
        <taxon>Ecdysozoa</taxon>
        <taxon>Arthropoda</taxon>
        <taxon>Hexapoda</taxon>
        <taxon>Insecta</taxon>
        <taxon>Pterygota</taxon>
        <taxon>Neoptera</taxon>
        <taxon>Endopterygota</taxon>
        <taxon>Lepidoptera</taxon>
        <taxon>Glossata</taxon>
        <taxon>Ditrysia</taxon>
        <taxon>Tineoidea</taxon>
        <taxon>Psychidae</taxon>
        <taxon>Oiketicinae</taxon>
        <taxon>Eumeta</taxon>
    </lineage>
</organism>
<reference evidence="2 3" key="1">
    <citation type="journal article" date="2019" name="Commun. Biol.">
        <title>The bagworm genome reveals a unique fibroin gene that provides high tensile strength.</title>
        <authorList>
            <person name="Kono N."/>
            <person name="Nakamura H."/>
            <person name="Ohtoshi R."/>
            <person name="Tomita M."/>
            <person name="Numata K."/>
            <person name="Arakawa K."/>
        </authorList>
    </citation>
    <scope>NUCLEOTIDE SEQUENCE [LARGE SCALE GENOMIC DNA]</scope>
</reference>
<sequence>MIPPEDPYADTPFRSRPDVARPVAGGVTRTARTSLKTGQSSNRTCINSKRSVKGALENVVETKVRDIKRLNLKHPNRGVSS</sequence>
<dbReference type="AlphaFoldDB" id="A0A4C1UA53"/>
<name>A0A4C1UA53_EUMVA</name>
<gene>
    <name evidence="2" type="ORF">EVAR_15664_1</name>
</gene>
<feature type="compositionally biased region" description="Polar residues" evidence="1">
    <location>
        <begin position="30"/>
        <end position="43"/>
    </location>
</feature>
<dbReference type="Proteomes" id="UP000299102">
    <property type="component" value="Unassembled WGS sequence"/>
</dbReference>
<keyword evidence="3" id="KW-1185">Reference proteome</keyword>
<evidence type="ECO:0000313" key="3">
    <source>
        <dbReference type="Proteomes" id="UP000299102"/>
    </source>
</evidence>